<protein>
    <submittedName>
        <fullName evidence="1">Uncharacterized protein</fullName>
    </submittedName>
</protein>
<evidence type="ECO:0000313" key="1">
    <source>
        <dbReference type="EMBL" id="ETO85704.1"/>
    </source>
</evidence>
<evidence type="ECO:0000313" key="2">
    <source>
        <dbReference type="Proteomes" id="UP000028582"/>
    </source>
</evidence>
<organism evidence="1 2">
    <name type="scientific">Phytophthora nicotianae P1976</name>
    <dbReference type="NCBI Taxonomy" id="1317066"/>
    <lineage>
        <taxon>Eukaryota</taxon>
        <taxon>Sar</taxon>
        <taxon>Stramenopiles</taxon>
        <taxon>Oomycota</taxon>
        <taxon>Peronosporomycetes</taxon>
        <taxon>Peronosporales</taxon>
        <taxon>Peronosporaceae</taxon>
        <taxon>Phytophthora</taxon>
    </lineage>
</organism>
<sequence length="140" mass="15079">ACATNKWAKVSSGYILCHSSRSHATSDGTYRCFHCSLDEPCYIALRDRLSFFAFFAGPEARHEAAPSSQHGSCSTSHDAALSGLNCGAHEVDHVHLHPHAFVGVDDTRVFPGSSYHPRDTSVSCSTIPILKSRSASSTQV</sequence>
<name>A0A081B3J3_PHYNI</name>
<dbReference type="Proteomes" id="UP000028582">
    <property type="component" value="Unassembled WGS sequence"/>
</dbReference>
<dbReference type="AlphaFoldDB" id="A0A081B3J3"/>
<feature type="non-terminal residue" evidence="1">
    <location>
        <position position="1"/>
    </location>
</feature>
<accession>A0A081B3J3</accession>
<gene>
    <name evidence="1" type="ORF">F444_00663</name>
</gene>
<dbReference type="EMBL" id="ANJA01000148">
    <property type="protein sequence ID" value="ETO85704.1"/>
    <property type="molecule type" value="Genomic_DNA"/>
</dbReference>
<proteinExistence type="predicted"/>
<comment type="caution">
    <text evidence="1">The sequence shown here is derived from an EMBL/GenBank/DDBJ whole genome shotgun (WGS) entry which is preliminary data.</text>
</comment>
<reference evidence="1 2" key="1">
    <citation type="submission" date="2013-11" db="EMBL/GenBank/DDBJ databases">
        <title>The Genome Sequence of Phytophthora parasitica P1976.</title>
        <authorList>
            <consortium name="The Broad Institute Genomics Platform"/>
            <person name="Russ C."/>
            <person name="Tyler B."/>
            <person name="Panabieres F."/>
            <person name="Shan W."/>
            <person name="Tripathy S."/>
            <person name="Grunwald N."/>
            <person name="Machado M."/>
            <person name="Johnson C.S."/>
            <person name="Walker B."/>
            <person name="Young S."/>
            <person name="Zeng Q."/>
            <person name="Gargeya S."/>
            <person name="Fitzgerald M."/>
            <person name="Haas B."/>
            <person name="Abouelleil A."/>
            <person name="Allen A.W."/>
            <person name="Alvarado L."/>
            <person name="Arachchi H.M."/>
            <person name="Berlin A.M."/>
            <person name="Chapman S.B."/>
            <person name="Gainer-Dewar J."/>
            <person name="Goldberg J."/>
            <person name="Griggs A."/>
            <person name="Gujja S."/>
            <person name="Hansen M."/>
            <person name="Howarth C."/>
            <person name="Imamovic A."/>
            <person name="Ireland A."/>
            <person name="Larimer J."/>
            <person name="McCowan C."/>
            <person name="Murphy C."/>
            <person name="Pearson M."/>
            <person name="Poon T.W."/>
            <person name="Priest M."/>
            <person name="Roberts A."/>
            <person name="Saif S."/>
            <person name="Shea T."/>
            <person name="Sisk P."/>
            <person name="Sykes S."/>
            <person name="Wortman J."/>
            <person name="Nusbaum C."/>
            <person name="Birren B."/>
        </authorList>
    </citation>
    <scope>NUCLEOTIDE SEQUENCE [LARGE SCALE GENOMIC DNA]</scope>
    <source>
        <strain evidence="1 2">P1976</strain>
    </source>
</reference>